<dbReference type="EMBL" id="LFWZ01000004">
    <property type="protein sequence ID" value="KON31469.1"/>
    <property type="molecule type" value="Genomic_DNA"/>
</dbReference>
<reference evidence="1 2" key="1">
    <citation type="submission" date="2015-06" db="EMBL/GenBank/DDBJ databases">
        <title>New insights into the roles of widespread benthic archaea in carbon and nitrogen cycling.</title>
        <authorList>
            <person name="Lazar C.S."/>
            <person name="Baker B.J."/>
            <person name="Seitz K.W."/>
            <person name="Hyde A.S."/>
            <person name="Dick G.J."/>
            <person name="Hinrichs K.-U."/>
            <person name="Teske A.P."/>
        </authorList>
    </citation>
    <scope>NUCLEOTIDE SEQUENCE [LARGE SCALE GENOMIC DNA]</scope>
    <source>
        <strain evidence="1">DG-45</strain>
    </source>
</reference>
<proteinExistence type="predicted"/>
<dbReference type="PANTHER" id="PTHR35902:SF3">
    <property type="entry name" value="NPCBM-ASSOCIATED, NEW3 DOMAIN OF ALPHA-GALACTOSIDASE"/>
    <property type="match status" value="1"/>
</dbReference>
<evidence type="ECO:0008006" key="3">
    <source>
        <dbReference type="Google" id="ProtNLM"/>
    </source>
</evidence>
<evidence type="ECO:0000313" key="2">
    <source>
        <dbReference type="Proteomes" id="UP000037210"/>
    </source>
</evidence>
<dbReference type="AlphaFoldDB" id="A0A0M0BSS2"/>
<dbReference type="Proteomes" id="UP000037210">
    <property type="component" value="Unassembled WGS sequence"/>
</dbReference>
<comment type="caution">
    <text evidence="1">The sequence shown here is derived from an EMBL/GenBank/DDBJ whole genome shotgun (WGS) entry which is preliminary data.</text>
</comment>
<gene>
    <name evidence="1" type="ORF">AC482_00675</name>
</gene>
<dbReference type="PANTHER" id="PTHR35902">
    <property type="entry name" value="S-LAYER DOMAIN-LIKE PROTEIN-RELATED"/>
    <property type="match status" value="1"/>
</dbReference>
<protein>
    <recommendedName>
        <fullName evidence="3">Alpha-galactosidase NEW3 domain-containing protein</fullName>
    </recommendedName>
</protein>
<name>A0A0M0BSS2_9ARCH</name>
<organism evidence="1 2">
    <name type="scientific">miscellaneous Crenarchaeota group-15 archaeon DG-45</name>
    <dbReference type="NCBI Taxonomy" id="1685127"/>
    <lineage>
        <taxon>Archaea</taxon>
        <taxon>Candidatus Bathyarchaeota</taxon>
        <taxon>MCG-15</taxon>
    </lineage>
</organism>
<evidence type="ECO:0000313" key="1">
    <source>
        <dbReference type="EMBL" id="KON31469.1"/>
    </source>
</evidence>
<sequence>MVTARDVYLTAGAENRMEIELKNKGDFSVYEVEVTLSVPATTPGVSIIEEAHKIYNEIEGGETKSYGLVLYVDRDTPLGAYTLTCLVTYIKMYKLGTQLPASATIQLGVVVKDISRPEIRLSVEVEDPRLKAGAEGEMGIILENVGEETLYEVETTIASASPYIAVLEGARFNVASLEANASFTGRPTVAISRAAPLGVYTLTAAVSYEDIDGKGYLDTFTLGVNVDTVAVAEQTSIVLSRFTLSPEVVKPGYVADLELELACRGAAAHDVETLISLAPGGGLSPLSPTLVSLGDLSPGQTAASSYRLLVDGRAASGQYPASVAISFLDSDGAPRSVVETVVVSVSGIVSMRLLNAPVVVVEQGGVFSLEADLLLIGTESIRFVQVEAVGAGPFEGTSDSSEYIGSVDPDSPIPFDIEFAVEADAAPGSHVLTLNVTYLDDLNRVRSSVLPLPVSVVEARIEQGAQSSALGGFWIWLRRLFGLMP</sequence>
<accession>A0A0M0BSS2</accession>